<organismHost>
    <name type="scientific">Homo sapiens</name>
    <name type="common">Human</name>
    <dbReference type="NCBI Taxonomy" id="9606"/>
</organismHost>
<sequence length="10" mass="1057">MPARASLGVR</sequence>
<name>Q69347_HHV1</name>
<accession>Q69347</accession>
<reference evidence="1" key="1">
    <citation type="journal article" date="1985" name="Proc. Natl. Acad. Sci. U.S.A.">
        <title>Sequence and mapping analyses of the herpes simplex virus DNA polymerase gene predict a C-terminal substrate binding domain.</title>
        <authorList>
            <person name="Gibbs J.S."/>
            <person name="Chiou H.C."/>
            <person name="Hall J.D."/>
            <person name="Mount D.W."/>
            <person name="Retondo M.J."/>
            <person name="Weller S.K."/>
            <person name="Coen D.M."/>
        </authorList>
    </citation>
    <scope>NUCLEOTIDE SEQUENCE</scope>
    <source>
        <strain evidence="1">KOS</strain>
    </source>
</reference>
<dbReference type="EMBL" id="M10792">
    <property type="protein sequence ID" value="AAA66437.1"/>
    <property type="molecule type" value="Genomic_DNA"/>
</dbReference>
<evidence type="ECO:0000313" key="1">
    <source>
        <dbReference type="EMBL" id="AAA66437.1"/>
    </source>
</evidence>
<protein>
    <submittedName>
        <fullName evidence="1">Uncharacterized protein</fullName>
    </submittedName>
</protein>
<organism evidence="1">
    <name type="scientific">Human herpesvirus 1</name>
    <name type="common">HHV-1</name>
    <name type="synonym">Human herpes simplex virus 1</name>
    <dbReference type="NCBI Taxonomy" id="10298"/>
    <lineage>
        <taxon>Viruses</taxon>
        <taxon>Duplodnaviria</taxon>
        <taxon>Heunggongvirae</taxon>
        <taxon>Peploviricota</taxon>
        <taxon>Herviviricetes</taxon>
        <taxon>Herpesvirales</taxon>
        <taxon>Orthoherpesviridae</taxon>
        <taxon>Alphaherpesvirinae</taxon>
        <taxon>Simplexvirus</taxon>
        <taxon>Simplexvirus humanalpha1</taxon>
    </lineage>
</organism>
<proteinExistence type="predicted"/>